<dbReference type="Proteomes" id="UP000229976">
    <property type="component" value="Unassembled WGS sequence"/>
</dbReference>
<sequence length="112" mass="12348">MKSLTLSQSIINTGIKLELSVKFFWTIAFVLLLSLLTIYILQVNGLTEEIYLVKESKQKIHDLSSENESLAISLSKAGSLANVGGYLSGRNFEKANQVKYIQNSGNPVAINK</sequence>
<feature type="transmembrane region" description="Helical" evidence="1">
    <location>
        <begin position="21"/>
        <end position="41"/>
    </location>
</feature>
<name>A0A2G9YU71_9BACT</name>
<dbReference type="AlphaFoldDB" id="A0A2G9YU71"/>
<evidence type="ECO:0000313" key="2">
    <source>
        <dbReference type="EMBL" id="PIP22795.1"/>
    </source>
</evidence>
<evidence type="ECO:0008006" key="4">
    <source>
        <dbReference type="Google" id="ProtNLM"/>
    </source>
</evidence>
<protein>
    <recommendedName>
        <fullName evidence="4">Cell division protein FtsL</fullName>
    </recommendedName>
</protein>
<comment type="caution">
    <text evidence="2">The sequence shown here is derived from an EMBL/GenBank/DDBJ whole genome shotgun (WGS) entry which is preliminary data.</text>
</comment>
<evidence type="ECO:0000256" key="1">
    <source>
        <dbReference type="SAM" id="Phobius"/>
    </source>
</evidence>
<keyword evidence="1" id="KW-0472">Membrane</keyword>
<keyword evidence="1" id="KW-0812">Transmembrane</keyword>
<organism evidence="2 3">
    <name type="scientific">Candidatus Nealsonbacteria bacterium CG23_combo_of_CG06-09_8_20_14_all_39_17</name>
    <dbReference type="NCBI Taxonomy" id="1974722"/>
    <lineage>
        <taxon>Bacteria</taxon>
        <taxon>Candidatus Nealsoniibacteriota</taxon>
    </lineage>
</organism>
<dbReference type="EMBL" id="PCRO01000027">
    <property type="protein sequence ID" value="PIP22795.1"/>
    <property type="molecule type" value="Genomic_DNA"/>
</dbReference>
<accession>A0A2G9YU71</accession>
<proteinExistence type="predicted"/>
<evidence type="ECO:0000313" key="3">
    <source>
        <dbReference type="Proteomes" id="UP000229976"/>
    </source>
</evidence>
<reference evidence="2 3" key="1">
    <citation type="submission" date="2017-09" db="EMBL/GenBank/DDBJ databases">
        <title>Depth-based differentiation of microbial function through sediment-hosted aquifers and enrichment of novel symbionts in the deep terrestrial subsurface.</title>
        <authorList>
            <person name="Probst A.J."/>
            <person name="Ladd B."/>
            <person name="Jarett J.K."/>
            <person name="Geller-Mcgrath D.E."/>
            <person name="Sieber C.M."/>
            <person name="Emerson J.B."/>
            <person name="Anantharaman K."/>
            <person name="Thomas B.C."/>
            <person name="Malmstrom R."/>
            <person name="Stieglmeier M."/>
            <person name="Klingl A."/>
            <person name="Woyke T."/>
            <person name="Ryan C.M."/>
            <person name="Banfield J.F."/>
        </authorList>
    </citation>
    <scope>NUCLEOTIDE SEQUENCE [LARGE SCALE GENOMIC DNA]</scope>
    <source>
        <strain evidence="2">CG23_combo_of_CG06-09_8_20_14_all_39_17</strain>
    </source>
</reference>
<gene>
    <name evidence="2" type="ORF">COX37_02280</name>
</gene>
<keyword evidence="1" id="KW-1133">Transmembrane helix</keyword>